<evidence type="ECO:0000313" key="2">
    <source>
        <dbReference type="EMBL" id="PYF83501.1"/>
    </source>
</evidence>
<accession>A0A318V6S5</accession>
<protein>
    <submittedName>
        <fullName evidence="2">Uncharacterized protein</fullName>
    </submittedName>
</protein>
<keyword evidence="1" id="KW-0812">Transmembrane</keyword>
<name>A0A318V6S5_9GAMM</name>
<dbReference type="EMBL" id="QKLW01000002">
    <property type="protein sequence ID" value="PYF83501.1"/>
    <property type="molecule type" value="Genomic_DNA"/>
</dbReference>
<dbReference type="Proteomes" id="UP000247551">
    <property type="component" value="Unassembled WGS sequence"/>
</dbReference>
<comment type="caution">
    <text evidence="2">The sequence shown here is derived from an EMBL/GenBank/DDBJ whole genome shotgun (WGS) entry which is preliminary data.</text>
</comment>
<organism evidence="2 3">
    <name type="scientific">Marinomonas alcarazii</name>
    <dbReference type="NCBI Taxonomy" id="491949"/>
    <lineage>
        <taxon>Bacteria</taxon>
        <taxon>Pseudomonadati</taxon>
        <taxon>Pseudomonadota</taxon>
        <taxon>Gammaproteobacteria</taxon>
        <taxon>Oceanospirillales</taxon>
        <taxon>Oceanospirillaceae</taxon>
        <taxon>Marinomonas</taxon>
    </lineage>
</organism>
<proteinExistence type="predicted"/>
<keyword evidence="1" id="KW-0472">Membrane</keyword>
<dbReference type="RefSeq" id="WP_137170182.1">
    <property type="nucleotide sequence ID" value="NZ_QKLW01000002.1"/>
</dbReference>
<evidence type="ECO:0000313" key="3">
    <source>
        <dbReference type="Proteomes" id="UP000247551"/>
    </source>
</evidence>
<dbReference type="AlphaFoldDB" id="A0A318V6S5"/>
<gene>
    <name evidence="2" type="ORF">DFP75_102597</name>
</gene>
<evidence type="ECO:0000256" key="1">
    <source>
        <dbReference type="SAM" id="Phobius"/>
    </source>
</evidence>
<sequence>MSLVAKVPLIMGMALSSYLQASSSQGVSEWGMSELFHLFAVGTGLFIIFGGFVYKQWARHRKKVISGG</sequence>
<feature type="transmembrane region" description="Helical" evidence="1">
    <location>
        <begin position="36"/>
        <end position="54"/>
    </location>
</feature>
<reference evidence="2 3" key="1">
    <citation type="submission" date="2018-06" db="EMBL/GenBank/DDBJ databases">
        <title>Genomic Encyclopedia of Type Strains, Phase III (KMG-III): the genomes of soil and plant-associated and newly described type strains.</title>
        <authorList>
            <person name="Whitman W."/>
        </authorList>
    </citation>
    <scope>NUCLEOTIDE SEQUENCE [LARGE SCALE GENOMIC DNA]</scope>
    <source>
        <strain evidence="2 3">CECT 7730</strain>
    </source>
</reference>
<keyword evidence="1" id="KW-1133">Transmembrane helix</keyword>
<keyword evidence="3" id="KW-1185">Reference proteome</keyword>